<proteinExistence type="predicted"/>
<name>A0AA40FAU0_9PEZI</name>
<dbReference type="Gene3D" id="3.40.50.1820">
    <property type="entry name" value="alpha/beta hydrolase"/>
    <property type="match status" value="1"/>
</dbReference>
<organism evidence="3 4">
    <name type="scientific">Schizothecium vesticola</name>
    <dbReference type="NCBI Taxonomy" id="314040"/>
    <lineage>
        <taxon>Eukaryota</taxon>
        <taxon>Fungi</taxon>
        <taxon>Dikarya</taxon>
        <taxon>Ascomycota</taxon>
        <taxon>Pezizomycotina</taxon>
        <taxon>Sordariomycetes</taxon>
        <taxon>Sordariomycetidae</taxon>
        <taxon>Sordariales</taxon>
        <taxon>Schizotheciaceae</taxon>
        <taxon>Schizothecium</taxon>
    </lineage>
</organism>
<dbReference type="SUPFAM" id="SSF53474">
    <property type="entry name" value="alpha/beta-Hydrolases"/>
    <property type="match status" value="1"/>
</dbReference>
<evidence type="ECO:0000256" key="1">
    <source>
        <dbReference type="SAM" id="MobiDB-lite"/>
    </source>
</evidence>
<dbReference type="Pfam" id="PF03959">
    <property type="entry name" value="FSH1"/>
    <property type="match status" value="1"/>
</dbReference>
<sequence length="139" mass="14176">MESTDPITPGVGPKPAILCLHGYGTNGEIFRHQLRTLAPSLSEFHLLLPTAPLPVSAPGSGASPLSSPSPHSAPTAAGTRTRPSRVLLDEKLVVRALLAETIAAARAAGHDVGEEGLGRGVGFAVVVCGCFAPLTLRVG</sequence>
<gene>
    <name evidence="3" type="ORF">B0T18DRAFT_424736</name>
</gene>
<feature type="domain" description="Serine hydrolase" evidence="2">
    <location>
        <begin position="14"/>
        <end position="57"/>
    </location>
</feature>
<dbReference type="InterPro" id="IPR005645">
    <property type="entry name" value="FSH-like_dom"/>
</dbReference>
<dbReference type="InterPro" id="IPR029058">
    <property type="entry name" value="AB_hydrolase_fold"/>
</dbReference>
<dbReference type="EMBL" id="JAUKUD010000001">
    <property type="protein sequence ID" value="KAK0754339.1"/>
    <property type="molecule type" value="Genomic_DNA"/>
</dbReference>
<keyword evidence="4" id="KW-1185">Reference proteome</keyword>
<feature type="compositionally biased region" description="Low complexity" evidence="1">
    <location>
        <begin position="56"/>
        <end position="78"/>
    </location>
</feature>
<comment type="caution">
    <text evidence="3">The sequence shown here is derived from an EMBL/GenBank/DDBJ whole genome shotgun (WGS) entry which is preliminary data.</text>
</comment>
<evidence type="ECO:0000313" key="3">
    <source>
        <dbReference type="EMBL" id="KAK0754339.1"/>
    </source>
</evidence>
<evidence type="ECO:0000259" key="2">
    <source>
        <dbReference type="Pfam" id="PF03959"/>
    </source>
</evidence>
<dbReference type="Proteomes" id="UP001172155">
    <property type="component" value="Unassembled WGS sequence"/>
</dbReference>
<protein>
    <recommendedName>
        <fullName evidence="2">Serine hydrolase domain-containing protein</fullName>
    </recommendedName>
</protein>
<dbReference type="AlphaFoldDB" id="A0AA40FAU0"/>
<feature type="region of interest" description="Disordered" evidence="1">
    <location>
        <begin position="56"/>
        <end position="82"/>
    </location>
</feature>
<accession>A0AA40FAU0</accession>
<reference evidence="3" key="1">
    <citation type="submission" date="2023-06" db="EMBL/GenBank/DDBJ databases">
        <title>Genome-scale phylogeny and comparative genomics of the fungal order Sordariales.</title>
        <authorList>
            <consortium name="Lawrence Berkeley National Laboratory"/>
            <person name="Hensen N."/>
            <person name="Bonometti L."/>
            <person name="Westerberg I."/>
            <person name="Brannstrom I.O."/>
            <person name="Guillou S."/>
            <person name="Cros-Aarteil S."/>
            <person name="Calhoun S."/>
            <person name="Haridas S."/>
            <person name="Kuo A."/>
            <person name="Mondo S."/>
            <person name="Pangilinan J."/>
            <person name="Riley R."/>
            <person name="LaButti K."/>
            <person name="Andreopoulos B."/>
            <person name="Lipzen A."/>
            <person name="Chen C."/>
            <person name="Yanf M."/>
            <person name="Daum C."/>
            <person name="Ng V."/>
            <person name="Clum A."/>
            <person name="Steindorff A."/>
            <person name="Ohm R."/>
            <person name="Martin F."/>
            <person name="Silar P."/>
            <person name="Natvig D."/>
            <person name="Lalanne C."/>
            <person name="Gautier V."/>
            <person name="Ament-velasquez S.L."/>
            <person name="Kruys A."/>
            <person name="Hutchinson M.I."/>
            <person name="Powell A.J."/>
            <person name="Barry K."/>
            <person name="Miller A.N."/>
            <person name="Grigoriev I.V."/>
            <person name="Debuchy R."/>
            <person name="Gladieux P."/>
            <person name="Thoren M.H."/>
            <person name="Johannesson H."/>
        </authorList>
    </citation>
    <scope>NUCLEOTIDE SEQUENCE</scope>
    <source>
        <strain evidence="3">SMH3187-1</strain>
    </source>
</reference>
<evidence type="ECO:0000313" key="4">
    <source>
        <dbReference type="Proteomes" id="UP001172155"/>
    </source>
</evidence>